<sequence length="104" mass="12037">RRRRRRRKAPVRCRVWQHLASRCTSSLLPLPLCPLLLPPLHPLPPLNRSRRIAQPARDITITLRNLFISFPPSHRDSSLRSSSFPTSVENEENKKEAVRREGGD</sequence>
<comment type="caution">
    <text evidence="2">The sequence shown here is derived from an EMBL/GenBank/DDBJ whole genome shotgun (WGS) entry which is preliminary data.</text>
</comment>
<dbReference type="EMBL" id="BTSX01000003">
    <property type="protein sequence ID" value="GMS89623.1"/>
    <property type="molecule type" value="Genomic_DNA"/>
</dbReference>
<organism evidence="2 3">
    <name type="scientific">Pristionchus entomophagus</name>
    <dbReference type="NCBI Taxonomy" id="358040"/>
    <lineage>
        <taxon>Eukaryota</taxon>
        <taxon>Metazoa</taxon>
        <taxon>Ecdysozoa</taxon>
        <taxon>Nematoda</taxon>
        <taxon>Chromadorea</taxon>
        <taxon>Rhabditida</taxon>
        <taxon>Rhabditina</taxon>
        <taxon>Diplogasteromorpha</taxon>
        <taxon>Diplogasteroidea</taxon>
        <taxon>Neodiplogasteridae</taxon>
        <taxon>Pristionchus</taxon>
    </lineage>
</organism>
<proteinExistence type="predicted"/>
<evidence type="ECO:0000313" key="2">
    <source>
        <dbReference type="EMBL" id="GMS89623.1"/>
    </source>
</evidence>
<feature type="non-terminal residue" evidence="2">
    <location>
        <position position="1"/>
    </location>
</feature>
<gene>
    <name evidence="2" type="ORF">PENTCL1PPCAC_11798</name>
</gene>
<accession>A0AAV5T9Z6</accession>
<feature type="compositionally biased region" description="Basic and acidic residues" evidence="1">
    <location>
        <begin position="91"/>
        <end position="104"/>
    </location>
</feature>
<dbReference type="AlphaFoldDB" id="A0AAV5T9Z6"/>
<evidence type="ECO:0000256" key="1">
    <source>
        <dbReference type="SAM" id="MobiDB-lite"/>
    </source>
</evidence>
<dbReference type="Proteomes" id="UP001432027">
    <property type="component" value="Unassembled WGS sequence"/>
</dbReference>
<feature type="region of interest" description="Disordered" evidence="1">
    <location>
        <begin position="72"/>
        <end position="104"/>
    </location>
</feature>
<reference evidence="2" key="1">
    <citation type="submission" date="2023-10" db="EMBL/GenBank/DDBJ databases">
        <title>Genome assembly of Pristionchus species.</title>
        <authorList>
            <person name="Yoshida K."/>
            <person name="Sommer R.J."/>
        </authorList>
    </citation>
    <scope>NUCLEOTIDE SEQUENCE</scope>
    <source>
        <strain evidence="2">RS0144</strain>
    </source>
</reference>
<keyword evidence="3" id="KW-1185">Reference proteome</keyword>
<protein>
    <submittedName>
        <fullName evidence="2">Uncharacterized protein</fullName>
    </submittedName>
</protein>
<name>A0AAV5T9Z6_9BILA</name>
<evidence type="ECO:0000313" key="3">
    <source>
        <dbReference type="Proteomes" id="UP001432027"/>
    </source>
</evidence>